<feature type="non-terminal residue" evidence="1">
    <location>
        <position position="1"/>
    </location>
</feature>
<protein>
    <submittedName>
        <fullName evidence="1">Uncharacterized protein</fullName>
    </submittedName>
</protein>
<sequence>MHITKGTMMEPVTQPGLSELPDSASHHLLSTIRDLNNRAPSGFLQSRDSIDPEARMVVGALSCVGGWCSVLRWWVVLCPASEENISPQTNWGSKGTRARLGGVFKTKHKGPSALSKDREKAPAAEAVNCSYSEKAVYRLK</sequence>
<accession>A0AAD8YR56</accession>
<comment type="caution">
    <text evidence="1">The sequence shown here is derived from an EMBL/GenBank/DDBJ whole genome shotgun (WGS) entry which is preliminary data.</text>
</comment>
<reference evidence="1" key="1">
    <citation type="submission" date="2023-03" db="EMBL/GenBank/DDBJ databases">
        <title>Electrophorus voltai genome.</title>
        <authorList>
            <person name="Bian C."/>
        </authorList>
    </citation>
    <scope>NUCLEOTIDE SEQUENCE</scope>
    <source>
        <strain evidence="1">CB-2022</strain>
        <tissue evidence="1">Muscle</tissue>
    </source>
</reference>
<evidence type="ECO:0000313" key="2">
    <source>
        <dbReference type="Proteomes" id="UP001239994"/>
    </source>
</evidence>
<name>A0AAD8YR56_9TELE</name>
<dbReference type="Proteomes" id="UP001239994">
    <property type="component" value="Unassembled WGS sequence"/>
</dbReference>
<gene>
    <name evidence="1" type="ORF">P4O66_018727</name>
</gene>
<proteinExistence type="predicted"/>
<organism evidence="1 2">
    <name type="scientific">Electrophorus voltai</name>
    <dbReference type="NCBI Taxonomy" id="2609070"/>
    <lineage>
        <taxon>Eukaryota</taxon>
        <taxon>Metazoa</taxon>
        <taxon>Chordata</taxon>
        <taxon>Craniata</taxon>
        <taxon>Vertebrata</taxon>
        <taxon>Euteleostomi</taxon>
        <taxon>Actinopterygii</taxon>
        <taxon>Neopterygii</taxon>
        <taxon>Teleostei</taxon>
        <taxon>Ostariophysi</taxon>
        <taxon>Gymnotiformes</taxon>
        <taxon>Gymnotoidei</taxon>
        <taxon>Gymnotidae</taxon>
        <taxon>Electrophorus</taxon>
    </lineage>
</organism>
<evidence type="ECO:0000313" key="1">
    <source>
        <dbReference type="EMBL" id="KAK1785347.1"/>
    </source>
</evidence>
<keyword evidence="2" id="KW-1185">Reference proteome</keyword>
<dbReference type="AlphaFoldDB" id="A0AAD8YR56"/>
<dbReference type="EMBL" id="JAROKS010000026">
    <property type="protein sequence ID" value="KAK1785347.1"/>
    <property type="molecule type" value="Genomic_DNA"/>
</dbReference>